<reference evidence="1 2" key="1">
    <citation type="submission" date="2013-05" db="EMBL/GenBank/DDBJ databases">
        <authorList>
            <person name="Harkins D.M."/>
            <person name="Durkin A.S."/>
            <person name="Brinkac L.M."/>
            <person name="Haft D.H."/>
            <person name="Selengut J.D."/>
            <person name="Sanka R."/>
            <person name="DePew J."/>
            <person name="Purushe J."/>
            <person name="Hartskeerl R.A."/>
            <person name="Ahmed A."/>
            <person name="van der Linden H."/>
            <person name="Goris M.G.A."/>
            <person name="Vinetz J.M."/>
            <person name="Sutton G.G."/>
            <person name="Nierman W.C."/>
            <person name="Fouts D.E."/>
        </authorList>
    </citation>
    <scope>NUCLEOTIDE SEQUENCE [LARGE SCALE GENOMIC DNA]</scope>
    <source>
        <strain evidence="1 2">CZ214</strain>
    </source>
</reference>
<accession>T0GQ98</accession>
<dbReference type="EMBL" id="AKWY02000023">
    <property type="protein sequence ID" value="EQA71067.1"/>
    <property type="molecule type" value="Genomic_DNA"/>
</dbReference>
<proteinExistence type="predicted"/>
<protein>
    <submittedName>
        <fullName evidence="1">Uncharacterized protein</fullName>
    </submittedName>
</protein>
<sequence>MREFFQKTKGSDYMQLFENFLYLCKINHYTRINKNNTYDEFISKLKM</sequence>
<gene>
    <name evidence="1" type="ORF">LEP1GSC059_3159</name>
</gene>
<comment type="caution">
    <text evidence="1">The sequence shown here is derived from an EMBL/GenBank/DDBJ whole genome shotgun (WGS) entry which is preliminary data.</text>
</comment>
<dbReference type="AlphaFoldDB" id="T0GQ98"/>
<name>T0GQ98_9LEPT</name>
<evidence type="ECO:0000313" key="1">
    <source>
        <dbReference type="EMBL" id="EQA71067.1"/>
    </source>
</evidence>
<evidence type="ECO:0000313" key="2">
    <source>
        <dbReference type="Proteomes" id="UP000015442"/>
    </source>
</evidence>
<organism evidence="1 2">
    <name type="scientific">Leptospira noguchii serovar Panama str. CZ214</name>
    <dbReference type="NCBI Taxonomy" id="1001595"/>
    <lineage>
        <taxon>Bacteria</taxon>
        <taxon>Pseudomonadati</taxon>
        <taxon>Spirochaetota</taxon>
        <taxon>Spirochaetia</taxon>
        <taxon>Leptospirales</taxon>
        <taxon>Leptospiraceae</taxon>
        <taxon>Leptospira</taxon>
    </lineage>
</organism>
<dbReference type="Proteomes" id="UP000015442">
    <property type="component" value="Unassembled WGS sequence"/>
</dbReference>